<dbReference type="Pfam" id="PF13561">
    <property type="entry name" value="adh_short_C2"/>
    <property type="match status" value="1"/>
</dbReference>
<accession>A0AAD5LWH5</accession>
<dbReference type="GO" id="GO:0005737">
    <property type="term" value="C:cytoplasm"/>
    <property type="evidence" value="ECO:0007669"/>
    <property type="project" value="TreeGrafter"/>
</dbReference>
<dbReference type="SUPFAM" id="SSF51735">
    <property type="entry name" value="NAD(P)-binding Rossmann-fold domains"/>
    <property type="match status" value="1"/>
</dbReference>
<evidence type="ECO:0008006" key="4">
    <source>
        <dbReference type="Google" id="ProtNLM"/>
    </source>
</evidence>
<dbReference type="AlphaFoldDB" id="A0AAD5LWH5"/>
<organism evidence="2 3">
    <name type="scientific">Pythium insidiosum</name>
    <name type="common">Pythiosis disease agent</name>
    <dbReference type="NCBI Taxonomy" id="114742"/>
    <lineage>
        <taxon>Eukaryota</taxon>
        <taxon>Sar</taxon>
        <taxon>Stramenopiles</taxon>
        <taxon>Oomycota</taxon>
        <taxon>Peronosporomycetes</taxon>
        <taxon>Pythiales</taxon>
        <taxon>Pythiaceae</taxon>
        <taxon>Pythium</taxon>
    </lineage>
</organism>
<dbReference type="InterPro" id="IPR051468">
    <property type="entry name" value="Fungal_SecMetab_SDRs"/>
</dbReference>
<keyword evidence="3" id="KW-1185">Reference proteome</keyword>
<gene>
    <name evidence="2" type="ORF">P43SY_003840</name>
</gene>
<reference evidence="2" key="1">
    <citation type="submission" date="2021-12" db="EMBL/GenBank/DDBJ databases">
        <title>Prjna785345.</title>
        <authorList>
            <person name="Rujirawat T."/>
            <person name="Krajaejun T."/>
        </authorList>
    </citation>
    <scope>NUCLEOTIDE SEQUENCE</scope>
    <source>
        <strain evidence="2">Pi057C3</strain>
    </source>
</reference>
<dbReference type="PANTHER" id="PTHR43544">
    <property type="entry name" value="SHORT-CHAIN DEHYDROGENASE/REDUCTASE"/>
    <property type="match status" value="1"/>
</dbReference>
<dbReference type="Proteomes" id="UP001209570">
    <property type="component" value="Unassembled WGS sequence"/>
</dbReference>
<dbReference type="GO" id="GO:0016491">
    <property type="term" value="F:oxidoreductase activity"/>
    <property type="evidence" value="ECO:0007669"/>
    <property type="project" value="TreeGrafter"/>
</dbReference>
<comment type="caution">
    <text evidence="2">The sequence shown here is derived from an EMBL/GenBank/DDBJ whole genome shotgun (WGS) entry which is preliminary data.</text>
</comment>
<dbReference type="EMBL" id="JAKCXM010000394">
    <property type="protein sequence ID" value="KAJ0394642.1"/>
    <property type="molecule type" value="Genomic_DNA"/>
</dbReference>
<evidence type="ECO:0000256" key="1">
    <source>
        <dbReference type="SAM" id="MobiDB-lite"/>
    </source>
</evidence>
<dbReference type="InterPro" id="IPR036291">
    <property type="entry name" value="NAD(P)-bd_dom_sf"/>
</dbReference>
<dbReference type="Pfam" id="PF00106">
    <property type="entry name" value="adh_short"/>
    <property type="match status" value="1"/>
</dbReference>
<protein>
    <recommendedName>
        <fullName evidence="4">Oxidoreductase</fullName>
    </recommendedName>
</protein>
<proteinExistence type="predicted"/>
<feature type="region of interest" description="Disordered" evidence="1">
    <location>
        <begin position="99"/>
        <end position="118"/>
    </location>
</feature>
<dbReference type="CDD" id="cd05233">
    <property type="entry name" value="SDR_c"/>
    <property type="match status" value="1"/>
</dbReference>
<evidence type="ECO:0000313" key="3">
    <source>
        <dbReference type="Proteomes" id="UP001209570"/>
    </source>
</evidence>
<evidence type="ECO:0000313" key="2">
    <source>
        <dbReference type="EMBL" id="KAJ0394642.1"/>
    </source>
</evidence>
<sequence>MMADTDAVVGRAKQEQRDDRAAAAAAADGSAAGAVAVAVDGAAATDELPLVTDDELQQCIAVLSRFHGADGMEHFQRPRYKALRKTVMPLMSELRQKFFHGQSAEDNAQRQEKKRKLKIERARQKALDQQFINNTKLRAERLARLAQLTAENPLLAQVPDGASSSSVPGRLTEAGESEAAQPTEQETMQPELHHHRACYTCKLKFKQLHHFYDRLCPSCAALNWAKRLQTADLRDHIAIVTGARVKIGYEIALKLLRAGAFVVATTRFPKDAAYRYAQEPDFADWQHRLQVYGLDFRDLGVIDKFMDHVETSFGRAEILINNATQTIRRPTHYYKHLLQAEVAPVPERFASAQRLLQGNAALLALENGHAATERSDSAIVSSTRGQPAAAVPSSVLLSQVAVLPEDQETEATAALFPEGQTDNNKQQVDLRKKNTWVQKIDEVATMELVEVFAINTMAPFILNKRAVPLLAKSPHARKFIINVSAMEGKFYRAKTPNHPHTNMAKAAVNMMTRTCAEDLAQQGIFMNSVDTGWINDENPRDAATRIATEHNFQTPLDEVDAAARVLDPIFALHQADNQEPPVFGQFLKDYKISEW</sequence>
<dbReference type="InterPro" id="IPR002347">
    <property type="entry name" value="SDR_fam"/>
</dbReference>
<dbReference type="Gene3D" id="3.40.50.720">
    <property type="entry name" value="NAD(P)-binding Rossmann-like Domain"/>
    <property type="match status" value="2"/>
</dbReference>
<dbReference type="PANTHER" id="PTHR43544:SF2">
    <property type="entry name" value="OXIDOREDUCTASE"/>
    <property type="match status" value="1"/>
</dbReference>
<feature type="region of interest" description="Disordered" evidence="1">
    <location>
        <begin position="157"/>
        <end position="189"/>
    </location>
</feature>
<name>A0AAD5LWH5_PYTIN</name>